<evidence type="ECO:0000313" key="2">
    <source>
        <dbReference type="Proteomes" id="UP000276133"/>
    </source>
</evidence>
<reference evidence="1 2" key="1">
    <citation type="journal article" date="2018" name="Sci. Rep.">
        <title>Genomic signatures of local adaptation to the degree of environmental predictability in rotifers.</title>
        <authorList>
            <person name="Franch-Gras L."/>
            <person name="Hahn C."/>
            <person name="Garcia-Roger E.M."/>
            <person name="Carmona M.J."/>
            <person name="Serra M."/>
            <person name="Gomez A."/>
        </authorList>
    </citation>
    <scope>NUCLEOTIDE SEQUENCE [LARGE SCALE GENOMIC DNA]</scope>
    <source>
        <strain evidence="1">HYR1</strain>
    </source>
</reference>
<comment type="caution">
    <text evidence="1">The sequence shown here is derived from an EMBL/GenBank/DDBJ whole genome shotgun (WGS) entry which is preliminary data.</text>
</comment>
<accession>A0A3M7P6F5</accession>
<gene>
    <name evidence="1" type="ORF">BpHYR1_037664</name>
</gene>
<protein>
    <recommendedName>
        <fullName evidence="3">RNA-directed DNA polymerase from mobile element jockey-like</fullName>
    </recommendedName>
</protein>
<dbReference type="Proteomes" id="UP000276133">
    <property type="component" value="Unassembled WGS sequence"/>
</dbReference>
<keyword evidence="2" id="KW-1185">Reference proteome</keyword>
<sequence length="102" mass="12219">MNCLQARKLKFEIKIKRSKEKTNFFQSYYLRCDVKHNISVIKIIRLIYDRANKLFLKFVATKQNHELIANEIKDYLIHSTNRNNSKYKTPFDCIPSLPILKI</sequence>
<organism evidence="1 2">
    <name type="scientific">Brachionus plicatilis</name>
    <name type="common">Marine rotifer</name>
    <name type="synonym">Brachionus muelleri</name>
    <dbReference type="NCBI Taxonomy" id="10195"/>
    <lineage>
        <taxon>Eukaryota</taxon>
        <taxon>Metazoa</taxon>
        <taxon>Spiralia</taxon>
        <taxon>Gnathifera</taxon>
        <taxon>Rotifera</taxon>
        <taxon>Eurotatoria</taxon>
        <taxon>Monogononta</taxon>
        <taxon>Pseudotrocha</taxon>
        <taxon>Ploima</taxon>
        <taxon>Brachionidae</taxon>
        <taxon>Brachionus</taxon>
    </lineage>
</organism>
<proteinExistence type="predicted"/>
<name>A0A3M7P6F5_BRAPC</name>
<dbReference type="EMBL" id="REGN01013076">
    <property type="protein sequence ID" value="RMZ94400.1"/>
    <property type="molecule type" value="Genomic_DNA"/>
</dbReference>
<evidence type="ECO:0000313" key="1">
    <source>
        <dbReference type="EMBL" id="RMZ94400.1"/>
    </source>
</evidence>
<dbReference type="AlphaFoldDB" id="A0A3M7P6F5"/>
<evidence type="ECO:0008006" key="3">
    <source>
        <dbReference type="Google" id="ProtNLM"/>
    </source>
</evidence>